<feature type="repeat" description="NHL" evidence="2">
    <location>
        <begin position="213"/>
        <end position="255"/>
    </location>
</feature>
<dbReference type="CDD" id="cd05819">
    <property type="entry name" value="NHL"/>
    <property type="match status" value="1"/>
</dbReference>
<dbReference type="PROSITE" id="PS51125">
    <property type="entry name" value="NHL"/>
    <property type="match status" value="3"/>
</dbReference>
<keyword evidence="1" id="KW-0677">Repeat</keyword>
<dbReference type="Pfam" id="PF01436">
    <property type="entry name" value="NHL"/>
    <property type="match status" value="4"/>
</dbReference>
<dbReference type="SUPFAM" id="SSF63825">
    <property type="entry name" value="YWTD domain"/>
    <property type="match status" value="1"/>
</dbReference>
<gene>
    <name evidence="3" type="ORF">Ctob_006067</name>
</gene>
<dbReference type="Gene3D" id="2.120.10.30">
    <property type="entry name" value="TolB, C-terminal domain"/>
    <property type="match status" value="2"/>
</dbReference>
<dbReference type="GO" id="GO:0008270">
    <property type="term" value="F:zinc ion binding"/>
    <property type="evidence" value="ECO:0007669"/>
    <property type="project" value="UniProtKB-KW"/>
</dbReference>
<dbReference type="AlphaFoldDB" id="A0A0M0JDI1"/>
<comment type="caution">
    <text evidence="3">The sequence shown here is derived from an EMBL/GenBank/DDBJ whole genome shotgun (WGS) entry which is preliminary data.</text>
</comment>
<dbReference type="PANTHER" id="PTHR24104:SF25">
    <property type="entry name" value="PROTEIN LIN-41"/>
    <property type="match status" value="1"/>
</dbReference>
<accession>A0A0M0JDI1</accession>
<protein>
    <submittedName>
        <fullName evidence="3">NHL repeat containing protein</fullName>
    </submittedName>
</protein>
<dbReference type="OrthoDB" id="342730at2759"/>
<dbReference type="Proteomes" id="UP000037460">
    <property type="component" value="Unassembled WGS sequence"/>
</dbReference>
<dbReference type="InterPro" id="IPR001258">
    <property type="entry name" value="NHL_repeat"/>
</dbReference>
<feature type="repeat" description="NHL" evidence="2">
    <location>
        <begin position="169"/>
        <end position="208"/>
    </location>
</feature>
<proteinExistence type="predicted"/>
<dbReference type="EMBL" id="JWZX01003095">
    <property type="protein sequence ID" value="KOO24422.1"/>
    <property type="molecule type" value="Genomic_DNA"/>
</dbReference>
<reference evidence="4" key="1">
    <citation type="journal article" date="2015" name="PLoS Genet.">
        <title>Genome Sequence and Transcriptome Analyses of Chrysochromulina tobin: Metabolic Tools for Enhanced Algal Fitness in the Prominent Order Prymnesiales (Haptophyceae).</title>
        <authorList>
            <person name="Hovde B.T."/>
            <person name="Deodato C.R."/>
            <person name="Hunsperger H.M."/>
            <person name="Ryken S.A."/>
            <person name="Yost W."/>
            <person name="Jha R.K."/>
            <person name="Patterson J."/>
            <person name="Monnat R.J. Jr."/>
            <person name="Barlow S.B."/>
            <person name="Starkenburg S.R."/>
            <person name="Cattolico R.A."/>
        </authorList>
    </citation>
    <scope>NUCLEOTIDE SEQUENCE</scope>
    <source>
        <strain evidence="4">CCMP291</strain>
    </source>
</reference>
<evidence type="ECO:0000256" key="1">
    <source>
        <dbReference type="ARBA" id="ARBA00022737"/>
    </source>
</evidence>
<dbReference type="InterPro" id="IPR050952">
    <property type="entry name" value="TRIM-NHL_E3_ligases"/>
</dbReference>
<name>A0A0M0JDI1_9EUKA</name>
<dbReference type="InterPro" id="IPR011042">
    <property type="entry name" value="6-blade_b-propeller_TolB-like"/>
</dbReference>
<feature type="repeat" description="NHL" evidence="2">
    <location>
        <begin position="270"/>
        <end position="308"/>
    </location>
</feature>
<evidence type="ECO:0000313" key="3">
    <source>
        <dbReference type="EMBL" id="KOO24422.1"/>
    </source>
</evidence>
<evidence type="ECO:0000313" key="4">
    <source>
        <dbReference type="Proteomes" id="UP000037460"/>
    </source>
</evidence>
<dbReference type="PANTHER" id="PTHR24104">
    <property type="entry name" value="E3 UBIQUITIN-PROTEIN LIGASE NHLRC1-RELATED"/>
    <property type="match status" value="1"/>
</dbReference>
<organism evidence="3 4">
    <name type="scientific">Chrysochromulina tobinii</name>
    <dbReference type="NCBI Taxonomy" id="1460289"/>
    <lineage>
        <taxon>Eukaryota</taxon>
        <taxon>Haptista</taxon>
        <taxon>Haptophyta</taxon>
        <taxon>Prymnesiophyceae</taxon>
        <taxon>Prymnesiales</taxon>
        <taxon>Chrysochromulinaceae</taxon>
        <taxon>Chrysochromulina</taxon>
    </lineage>
</organism>
<sequence length="368" mass="39900">MPATTRGRLRQQALLDLPLDDNMLVHVLAALNVHHGTEALDRASGVCRSWRDRVLDSAHLEDDPDSMIGELRSGDKPYRFDRPHDAIFLPNGHVCVADCDNFRMQIVSRDGYYVGEVRLDGGTSCPTGLAASGDWLYVVEHGAHRLSKLRRSCTSAAETTSRAKRWACVGSWGGGDAELRHPWGVAVANKRVYVTDQGNDRICVFSADKLDFLFSFGGRGGGMGQLREPRGLAIDGEELFVADSRNHRIVVYSLAKAANGEVQPARCYGGGESSTRGRFGLPSGVCIANGRLYVTELTNHRVQVLSLDRGLPLQVLKADGPVSGVCADSTHVCTTSLDGDHAITLWRVNATPRSSSMMMASGRGLMPP</sequence>
<keyword evidence="4" id="KW-1185">Reference proteome</keyword>
<evidence type="ECO:0000256" key="2">
    <source>
        <dbReference type="PROSITE-ProRule" id="PRU00504"/>
    </source>
</evidence>